<dbReference type="PANTHER" id="PTHR31988">
    <property type="entry name" value="ESTERASE, PUTATIVE (DUF303)-RELATED"/>
    <property type="match status" value="1"/>
</dbReference>
<evidence type="ECO:0000256" key="2">
    <source>
        <dbReference type="SAM" id="MobiDB-lite"/>
    </source>
</evidence>
<dbReference type="EMBL" id="BAABBO010000014">
    <property type="protein sequence ID" value="GAA3971683.1"/>
    <property type="molecule type" value="Genomic_DNA"/>
</dbReference>
<dbReference type="InterPro" id="IPR036514">
    <property type="entry name" value="SGNH_hydro_sf"/>
</dbReference>
<evidence type="ECO:0000313" key="6">
    <source>
        <dbReference type="Proteomes" id="UP001501337"/>
    </source>
</evidence>
<dbReference type="Proteomes" id="UP001501337">
    <property type="component" value="Unassembled WGS sequence"/>
</dbReference>
<keyword evidence="3" id="KW-0732">Signal</keyword>
<evidence type="ECO:0000256" key="3">
    <source>
        <dbReference type="SAM" id="SignalP"/>
    </source>
</evidence>
<dbReference type="Gene3D" id="3.40.50.1110">
    <property type="entry name" value="SGNH hydrolase"/>
    <property type="match status" value="1"/>
</dbReference>
<dbReference type="Pfam" id="PF03629">
    <property type="entry name" value="SASA"/>
    <property type="match status" value="1"/>
</dbReference>
<feature type="compositionally biased region" description="Polar residues" evidence="2">
    <location>
        <begin position="35"/>
        <end position="66"/>
    </location>
</feature>
<evidence type="ECO:0000313" key="5">
    <source>
        <dbReference type="EMBL" id="GAA3971683.1"/>
    </source>
</evidence>
<comment type="caution">
    <text evidence="5">The sequence shown here is derived from an EMBL/GenBank/DDBJ whole genome shotgun (WGS) entry which is preliminary data.</text>
</comment>
<feature type="signal peptide" evidence="3">
    <location>
        <begin position="1"/>
        <end position="29"/>
    </location>
</feature>
<keyword evidence="1" id="KW-0378">Hydrolase</keyword>
<evidence type="ECO:0000256" key="1">
    <source>
        <dbReference type="ARBA" id="ARBA00022801"/>
    </source>
</evidence>
<proteinExistence type="predicted"/>
<name>A0ABP7PUW4_9GAMM</name>
<keyword evidence="6" id="KW-1185">Reference proteome</keyword>
<dbReference type="InterPro" id="IPR005181">
    <property type="entry name" value="SASA"/>
</dbReference>
<feature type="chain" id="PRO_5047005095" description="Sialate O-acetylesterase domain-containing protein" evidence="3">
    <location>
        <begin position="30"/>
        <end position="494"/>
    </location>
</feature>
<feature type="region of interest" description="Disordered" evidence="2">
    <location>
        <begin position="35"/>
        <end position="74"/>
    </location>
</feature>
<evidence type="ECO:0000259" key="4">
    <source>
        <dbReference type="Pfam" id="PF03629"/>
    </source>
</evidence>
<protein>
    <recommendedName>
        <fullName evidence="4">Sialate O-acetylesterase domain-containing protein</fullName>
    </recommendedName>
</protein>
<feature type="domain" description="Sialate O-acetylesterase" evidence="4">
    <location>
        <begin position="194"/>
        <end position="417"/>
    </location>
</feature>
<feature type="compositionally biased region" description="Gly residues" evidence="2">
    <location>
        <begin position="207"/>
        <end position="218"/>
    </location>
</feature>
<dbReference type="PANTHER" id="PTHR31988:SF19">
    <property type="entry name" value="9-O-ACETYL-N-ACETYLNEURAMINIC ACID DEACETYLASE-RELATED"/>
    <property type="match status" value="1"/>
</dbReference>
<feature type="region of interest" description="Disordered" evidence="2">
    <location>
        <begin position="201"/>
        <end position="225"/>
    </location>
</feature>
<gene>
    <name evidence="5" type="ORF">GCM10022278_31340</name>
</gene>
<reference evidence="6" key="1">
    <citation type="journal article" date="2019" name="Int. J. Syst. Evol. Microbiol.">
        <title>The Global Catalogue of Microorganisms (GCM) 10K type strain sequencing project: providing services to taxonomists for standard genome sequencing and annotation.</title>
        <authorList>
            <consortium name="The Broad Institute Genomics Platform"/>
            <consortium name="The Broad Institute Genome Sequencing Center for Infectious Disease"/>
            <person name="Wu L."/>
            <person name="Ma J."/>
        </authorList>
    </citation>
    <scope>NUCLEOTIDE SEQUENCE [LARGE SCALE GENOMIC DNA]</scope>
    <source>
        <strain evidence="6">JCM 17555</strain>
    </source>
</reference>
<accession>A0ABP7PUW4</accession>
<dbReference type="SUPFAM" id="SSF52266">
    <property type="entry name" value="SGNH hydrolase"/>
    <property type="match status" value="1"/>
</dbReference>
<organism evidence="5 6">
    <name type="scientific">Allohahella marinimesophila</name>
    <dbReference type="NCBI Taxonomy" id="1054972"/>
    <lineage>
        <taxon>Bacteria</taxon>
        <taxon>Pseudomonadati</taxon>
        <taxon>Pseudomonadota</taxon>
        <taxon>Gammaproteobacteria</taxon>
        <taxon>Oceanospirillales</taxon>
        <taxon>Hahellaceae</taxon>
        <taxon>Allohahella</taxon>
    </lineage>
</organism>
<sequence>MQFQRDYQMFAPSQARSLLAMIMALFLAACDGSSSVNDRTADSPTPNTPETPAIPQQPNAPLQPSTPAAPEGEPDFTLALASAEPGSALAITEGAESKIGVSTQFLNGFDRSVSLSVEGRAVDLEDLSLALSETTIVPGTSENQVRNLELTLRLAVGALPIMPHQRSVTVVGVSGATTKRLQLDIDVIPVPRPDVYLLIGQSNMSGSSGGGKDAGPGGLDEPHPRIRQLNVKGDDETPGAHTSRSLNVMPEVFVRAEDPLHKPLPAGASSKDGVSIGPGLSFAKAALGDTTQNIILVPAAWGDTGFCRELRPRGSWNAVVRNVGDLSNETLLYQRALLRTAVAIEESGGILRGIIMHQGEKDASDEFKGRDCVQYYAENIRLLVSELRTNITEDVRGPEWRDPEAAIPFVMGTMSRGADERNDYSQFSPAKSVVDGVHRNISGLLSYATFANFDDLVPPGYPCGAGDCIHFGASAAREMGRRYYMALRDAVDSQ</sequence>
<dbReference type="PROSITE" id="PS51257">
    <property type="entry name" value="PROKAR_LIPOPROTEIN"/>
    <property type="match status" value="1"/>
</dbReference>
<dbReference type="InterPro" id="IPR052940">
    <property type="entry name" value="Carb_Esterase_6"/>
</dbReference>